<dbReference type="GO" id="GO:0016787">
    <property type="term" value="F:hydrolase activity"/>
    <property type="evidence" value="ECO:0007669"/>
    <property type="project" value="UniProtKB-KW"/>
</dbReference>
<evidence type="ECO:0000313" key="2">
    <source>
        <dbReference type="EMBL" id="KAG5177123.1"/>
    </source>
</evidence>
<dbReference type="EMBL" id="JAFCMP010000529">
    <property type="protein sequence ID" value="KAG5177123.1"/>
    <property type="molecule type" value="Genomic_DNA"/>
</dbReference>
<accession>A0A835YV35</accession>
<dbReference type="InterPro" id="IPR027417">
    <property type="entry name" value="P-loop_NTPase"/>
</dbReference>
<dbReference type="FunFam" id="1.10.8.60:FF:000030">
    <property type="entry name" value="replication factor C subunit 3"/>
    <property type="match status" value="1"/>
</dbReference>
<dbReference type="Pfam" id="PF21960">
    <property type="entry name" value="RCF1-5-like_lid"/>
    <property type="match status" value="1"/>
</dbReference>
<dbReference type="PANTHER" id="PTHR11669">
    <property type="entry name" value="REPLICATION FACTOR C / DNA POLYMERASE III GAMMA-TAU SUBUNIT"/>
    <property type="match status" value="1"/>
</dbReference>
<keyword evidence="1" id="KW-0235">DNA replication</keyword>
<dbReference type="PANTHER" id="PTHR11669:SF1">
    <property type="entry name" value="REPLICATION FACTOR C SUBUNIT 3"/>
    <property type="match status" value="1"/>
</dbReference>
<proteinExistence type="predicted"/>
<dbReference type="GO" id="GO:0006261">
    <property type="term" value="P:DNA-templated DNA replication"/>
    <property type="evidence" value="ECO:0007669"/>
    <property type="project" value="TreeGrafter"/>
</dbReference>
<dbReference type="FunFam" id="1.20.272.10:FF:000002">
    <property type="entry name" value="Replication factor C subunit 3"/>
    <property type="match status" value="1"/>
</dbReference>
<dbReference type="OrthoDB" id="761538at2759"/>
<feature type="non-terminal residue" evidence="2">
    <location>
        <position position="1"/>
    </location>
</feature>
<dbReference type="Gene3D" id="3.40.50.300">
    <property type="entry name" value="P-loop containing nucleotide triphosphate hydrolases"/>
    <property type="match status" value="1"/>
</dbReference>
<organism evidence="2 3">
    <name type="scientific">Tribonema minus</name>
    <dbReference type="NCBI Taxonomy" id="303371"/>
    <lineage>
        <taxon>Eukaryota</taxon>
        <taxon>Sar</taxon>
        <taxon>Stramenopiles</taxon>
        <taxon>Ochrophyta</taxon>
        <taxon>PX clade</taxon>
        <taxon>Xanthophyceae</taxon>
        <taxon>Tribonematales</taxon>
        <taxon>Tribonemataceae</taxon>
        <taxon>Tribonema</taxon>
    </lineage>
</organism>
<keyword evidence="3" id="KW-1185">Reference proteome</keyword>
<keyword evidence="2" id="KW-0378">Hydrolase</keyword>
<dbReference type="GO" id="GO:0003677">
    <property type="term" value="F:DNA binding"/>
    <property type="evidence" value="ECO:0007669"/>
    <property type="project" value="InterPro"/>
</dbReference>
<evidence type="ECO:0000313" key="3">
    <source>
        <dbReference type="Proteomes" id="UP000664859"/>
    </source>
</evidence>
<dbReference type="SUPFAM" id="SSF52540">
    <property type="entry name" value="P-loop containing nucleoside triphosphate hydrolases"/>
    <property type="match status" value="1"/>
</dbReference>
<dbReference type="InterPro" id="IPR050238">
    <property type="entry name" value="DNA_Rep/Repair_Clamp_Loader"/>
</dbReference>
<dbReference type="GO" id="GO:0006281">
    <property type="term" value="P:DNA repair"/>
    <property type="evidence" value="ECO:0007669"/>
    <property type="project" value="TreeGrafter"/>
</dbReference>
<comment type="caution">
    <text evidence="2">The sequence shown here is derived from an EMBL/GenBank/DDBJ whole genome shotgun (WGS) entry which is preliminary data.</text>
</comment>
<dbReference type="InterPro" id="IPR008921">
    <property type="entry name" value="DNA_pol3_clamp-load_cplx_C"/>
</dbReference>
<name>A0A835YV35_9STRA</name>
<dbReference type="SUPFAM" id="SSF48019">
    <property type="entry name" value="post-AAA+ oligomerization domain-like"/>
    <property type="match status" value="1"/>
</dbReference>
<gene>
    <name evidence="2" type="ORF">JKP88DRAFT_202567</name>
</gene>
<dbReference type="Pfam" id="PF22534">
    <property type="entry name" value="RFC_C"/>
    <property type="match status" value="1"/>
</dbReference>
<dbReference type="Gene3D" id="1.20.272.10">
    <property type="match status" value="1"/>
</dbReference>
<reference evidence="2" key="1">
    <citation type="submission" date="2021-02" db="EMBL/GenBank/DDBJ databases">
        <title>First Annotated Genome of the Yellow-green Alga Tribonema minus.</title>
        <authorList>
            <person name="Mahan K.M."/>
        </authorList>
    </citation>
    <scope>NUCLEOTIDE SEQUENCE</scope>
    <source>
        <strain evidence="2">UTEX B ZZ1240</strain>
    </source>
</reference>
<dbReference type="AlphaFoldDB" id="A0A835YV35"/>
<dbReference type="GO" id="GO:0005663">
    <property type="term" value="C:DNA replication factor C complex"/>
    <property type="evidence" value="ECO:0007669"/>
    <property type="project" value="TreeGrafter"/>
</dbReference>
<evidence type="ECO:0000256" key="1">
    <source>
        <dbReference type="ARBA" id="ARBA00022705"/>
    </source>
</evidence>
<sequence>MLWLDKHRPNSLNKLDVHPDLTERLKIMSKDGEIPHLLFYGPSGAGKRTRILALLKEIFGPGAERVHLEHRTFKTPSNRTIELTTVASNYHIEMSPGDAGTYDRFVVQEVIKEIAGSTSLTATMGGNAAAAARAAEDGGGGGAGGARRKPTFKVVLLTGVDSLTKQAQAALRRTMEKYTSSCRLILCCNSISKVIDPVRSRCLSVRVPAPSEPEITGVLGAVARKEGVALPAELAARISRASGRNLRRALLMLEACKVEQSPLLANQRVALADWETYIESLAKDITQEQSPQALVAARGKLYELLVNCIPADVVLRRLARELIALMADDALKHEVAHWAAFYDTRLRQSAKEVFQLEAFVAKFMMLYKAFIVSMFA</sequence>
<protein>
    <submittedName>
        <fullName evidence="2">P-loop containing nucleoside triphosphate hydrolase protein</fullName>
    </submittedName>
</protein>
<dbReference type="Proteomes" id="UP000664859">
    <property type="component" value="Unassembled WGS sequence"/>
</dbReference>
<dbReference type="Gene3D" id="1.10.8.60">
    <property type="match status" value="1"/>
</dbReference>
<dbReference type="GO" id="GO:0005634">
    <property type="term" value="C:nucleus"/>
    <property type="evidence" value="ECO:0007669"/>
    <property type="project" value="TreeGrafter"/>
</dbReference>
<dbReference type="GO" id="GO:0003689">
    <property type="term" value="F:DNA clamp loader activity"/>
    <property type="evidence" value="ECO:0007669"/>
    <property type="project" value="TreeGrafter"/>
</dbReference>